<dbReference type="HOGENOM" id="CLU_825099_0_0_1"/>
<dbReference type="SUPFAM" id="SSF50630">
    <property type="entry name" value="Acid proteases"/>
    <property type="match status" value="1"/>
</dbReference>
<dbReference type="AlphaFoldDB" id="I7LX57"/>
<dbReference type="Proteomes" id="UP000009168">
    <property type="component" value="Unassembled WGS sequence"/>
</dbReference>
<accession>I7LX57</accession>
<sequence length="337" mass="37684">MSNKLFLSAILFLGLLVGTVYSQVSLELQVQTLDSYQTKNTYILAAKGVFGGNQNSDKDSCSESFTIQTNQNQFSQTDMVLPNARRCGDVSNVSLSGYTTELGLGGVEIPVYLRYGQGTPIFDFSDSDSNIPNLLYTLNKVKNPVFYFNLKNNVQLVNGFKPKSFLYIGDSESTTAQQGTEVIVLPKLGNGGWQLPLKNINFQGKSYQVSDEQPFLISSYDSIGLGQQGYQEFLKPLVQKKAIIQNKKLGYVSINKNFLNDLPNITLQVEDINGVLQNLNIPSQNYVLKVNDEYILKVDDSNQVGYPLYYNYLIGFDRNGKQFLFQQKQDSLNASSF</sequence>
<dbReference type="RefSeq" id="XP_001024049.1">
    <property type="nucleotide sequence ID" value="XM_001024049.2"/>
</dbReference>
<protein>
    <submittedName>
        <fullName evidence="2">Transmembrane protein, putative</fullName>
    </submittedName>
</protein>
<evidence type="ECO:0000256" key="1">
    <source>
        <dbReference type="SAM" id="SignalP"/>
    </source>
</evidence>
<keyword evidence="3" id="KW-1185">Reference proteome</keyword>
<feature type="chain" id="PRO_5003712071" evidence="1">
    <location>
        <begin position="23"/>
        <end position="337"/>
    </location>
</feature>
<keyword evidence="2" id="KW-0812">Transmembrane</keyword>
<name>I7LX57_TETTS</name>
<keyword evidence="2" id="KW-0472">Membrane</keyword>
<keyword evidence="1" id="KW-0732">Signal</keyword>
<reference evidence="3" key="1">
    <citation type="journal article" date="2006" name="PLoS Biol.">
        <title>Macronuclear genome sequence of the ciliate Tetrahymena thermophila, a model eukaryote.</title>
        <authorList>
            <person name="Eisen J.A."/>
            <person name="Coyne R.S."/>
            <person name="Wu M."/>
            <person name="Wu D."/>
            <person name="Thiagarajan M."/>
            <person name="Wortman J.R."/>
            <person name="Badger J.H."/>
            <person name="Ren Q."/>
            <person name="Amedeo P."/>
            <person name="Jones K.M."/>
            <person name="Tallon L.J."/>
            <person name="Delcher A.L."/>
            <person name="Salzberg S.L."/>
            <person name="Silva J.C."/>
            <person name="Haas B.J."/>
            <person name="Majoros W.H."/>
            <person name="Farzad M."/>
            <person name="Carlton J.M."/>
            <person name="Smith R.K. Jr."/>
            <person name="Garg J."/>
            <person name="Pearlman R.E."/>
            <person name="Karrer K.M."/>
            <person name="Sun L."/>
            <person name="Manning G."/>
            <person name="Elde N.C."/>
            <person name="Turkewitz A.P."/>
            <person name="Asai D.J."/>
            <person name="Wilkes D.E."/>
            <person name="Wang Y."/>
            <person name="Cai H."/>
            <person name="Collins K."/>
            <person name="Stewart B.A."/>
            <person name="Lee S.R."/>
            <person name="Wilamowska K."/>
            <person name="Weinberg Z."/>
            <person name="Ruzzo W.L."/>
            <person name="Wloga D."/>
            <person name="Gaertig J."/>
            <person name="Frankel J."/>
            <person name="Tsao C.-C."/>
            <person name="Gorovsky M.A."/>
            <person name="Keeling P.J."/>
            <person name="Waller R.F."/>
            <person name="Patron N.J."/>
            <person name="Cherry J.M."/>
            <person name="Stover N.A."/>
            <person name="Krieger C.J."/>
            <person name="del Toro C."/>
            <person name="Ryder H.F."/>
            <person name="Williamson S.C."/>
            <person name="Barbeau R.A."/>
            <person name="Hamilton E.P."/>
            <person name="Orias E."/>
        </authorList>
    </citation>
    <scope>NUCLEOTIDE SEQUENCE [LARGE SCALE GENOMIC DNA]</scope>
    <source>
        <strain evidence="3">SB210</strain>
    </source>
</reference>
<organism evidence="2 3">
    <name type="scientific">Tetrahymena thermophila (strain SB210)</name>
    <dbReference type="NCBI Taxonomy" id="312017"/>
    <lineage>
        <taxon>Eukaryota</taxon>
        <taxon>Sar</taxon>
        <taxon>Alveolata</taxon>
        <taxon>Ciliophora</taxon>
        <taxon>Intramacronucleata</taxon>
        <taxon>Oligohymenophorea</taxon>
        <taxon>Hymenostomatida</taxon>
        <taxon>Tetrahymenina</taxon>
        <taxon>Tetrahymenidae</taxon>
        <taxon>Tetrahymena</taxon>
    </lineage>
</organism>
<proteinExistence type="predicted"/>
<evidence type="ECO:0000313" key="3">
    <source>
        <dbReference type="Proteomes" id="UP000009168"/>
    </source>
</evidence>
<dbReference type="InterPro" id="IPR021109">
    <property type="entry name" value="Peptidase_aspartic_dom_sf"/>
</dbReference>
<dbReference type="KEGG" id="tet:TTHERM_00657490"/>
<dbReference type="InParanoid" id="I7LX57"/>
<dbReference type="Gene3D" id="2.40.70.10">
    <property type="entry name" value="Acid Proteases"/>
    <property type="match status" value="1"/>
</dbReference>
<gene>
    <name evidence="2" type="ORF">TTHERM_00657490</name>
</gene>
<dbReference type="GeneID" id="7827682"/>
<dbReference type="EMBL" id="GG662471">
    <property type="protein sequence ID" value="EAS03804.1"/>
    <property type="molecule type" value="Genomic_DNA"/>
</dbReference>
<feature type="signal peptide" evidence="1">
    <location>
        <begin position="1"/>
        <end position="22"/>
    </location>
</feature>
<evidence type="ECO:0000313" key="2">
    <source>
        <dbReference type="EMBL" id="EAS03804.1"/>
    </source>
</evidence>